<dbReference type="Gene3D" id="1.25.40.390">
    <property type="match status" value="1"/>
</dbReference>
<keyword evidence="3" id="KW-0732">Signal</keyword>
<comment type="similarity">
    <text evidence="2">Belongs to the SusD family.</text>
</comment>
<reference evidence="8 9" key="1">
    <citation type="submission" date="2019-08" db="EMBL/GenBank/DDBJ databases">
        <title>Draft genome sequence of Chryseobacterium sp. Gsoil 183.</title>
        <authorList>
            <person name="Im W.-T."/>
        </authorList>
    </citation>
    <scope>NUCLEOTIDE SEQUENCE [LARGE SCALE GENOMIC DNA]</scope>
    <source>
        <strain evidence="8 9">Gsoil 183</strain>
        <plasmid evidence="8">unnamed1</plasmid>
    </source>
</reference>
<accession>A0A5D8ZUW1</accession>
<evidence type="ECO:0000256" key="3">
    <source>
        <dbReference type="ARBA" id="ARBA00022729"/>
    </source>
</evidence>
<keyword evidence="9" id="KW-1185">Reference proteome</keyword>
<dbReference type="EMBL" id="VTRU01000001">
    <property type="protein sequence ID" value="TZF98370.1"/>
    <property type="molecule type" value="Genomic_DNA"/>
</dbReference>
<dbReference type="InterPro" id="IPR012944">
    <property type="entry name" value="SusD_RagB_dom"/>
</dbReference>
<dbReference type="AlphaFoldDB" id="A0A5D8ZUW1"/>
<feature type="domain" description="SusD-like N-terminal" evidence="7">
    <location>
        <begin position="89"/>
        <end position="226"/>
    </location>
</feature>
<evidence type="ECO:0000256" key="2">
    <source>
        <dbReference type="ARBA" id="ARBA00006275"/>
    </source>
</evidence>
<dbReference type="Pfam" id="PF07980">
    <property type="entry name" value="SusD_RagB"/>
    <property type="match status" value="1"/>
</dbReference>
<dbReference type="SUPFAM" id="SSF48452">
    <property type="entry name" value="TPR-like"/>
    <property type="match status" value="1"/>
</dbReference>
<evidence type="ECO:0000259" key="6">
    <source>
        <dbReference type="Pfam" id="PF07980"/>
    </source>
</evidence>
<evidence type="ECO:0000313" key="9">
    <source>
        <dbReference type="Proteomes" id="UP000323884"/>
    </source>
</evidence>
<dbReference type="Pfam" id="PF14322">
    <property type="entry name" value="SusD-like_3"/>
    <property type="match status" value="1"/>
</dbReference>
<evidence type="ECO:0000256" key="4">
    <source>
        <dbReference type="ARBA" id="ARBA00023136"/>
    </source>
</evidence>
<keyword evidence="8" id="KW-0614">Plasmid</keyword>
<dbReference type="GO" id="GO:0009279">
    <property type="term" value="C:cell outer membrane"/>
    <property type="evidence" value="ECO:0007669"/>
    <property type="project" value="UniProtKB-SubCell"/>
</dbReference>
<dbReference type="InterPro" id="IPR033985">
    <property type="entry name" value="SusD-like_N"/>
</dbReference>
<keyword evidence="5" id="KW-0998">Cell outer membrane</keyword>
<name>A0A5D8ZUW1_9FLAO</name>
<dbReference type="Proteomes" id="UP000323884">
    <property type="component" value="Unassembled WGS sequence"/>
</dbReference>
<protein>
    <submittedName>
        <fullName evidence="8">RagB/SusD family nutrient uptake outer membrane protein</fullName>
    </submittedName>
</protein>
<geneLocation type="plasmid" evidence="8">
    <name>unnamed1</name>
</geneLocation>
<sequence>MKLYKQFYIITGFLILNNMSSCEKLIEVELPSNQIASDQVFVDVQTADAALAGLYSGLRDNSPFAGDQSGRLLGLYTDDLDFYSTTATNGLPEISQNLQNDSNASIYTDWSTSYKQIYVANAILEGIEKSKSISQADRNRIKGEALMVRSMLLLYLQQVYGDIPYPTTTDYQVNQTISKTDKAQVLKQLSEDLKESISLLQDSYRNTERIFPNRKMAELLLAKVYLLEGRWVEAELLLKGIIQSPMYQFQNDITKVFIKSGTHILWQLKPKNSGDGTKESGIYYFNNSAPSMTALSTGLVNAFYPADLRKQYWMAPVTFNGTTWYRAEKYKNRTANTTEYSIIARLEEVYLLLAETLVQQNKIDEALFYLNKTRQRAGMAPLALPSSKEEALSEITRENRREFFTEMGHRFFDLKRVGKLDTSIQGKPNWKFFHKLWPIPQQDILLNPNLKPQNEGY</sequence>
<keyword evidence="4" id="KW-0472">Membrane</keyword>
<gene>
    <name evidence="8" type="ORF">FW781_00085</name>
</gene>
<comment type="subcellular location">
    <subcellularLocation>
        <location evidence="1">Cell outer membrane</location>
    </subcellularLocation>
</comment>
<feature type="domain" description="RagB/SusD" evidence="6">
    <location>
        <begin position="324"/>
        <end position="457"/>
    </location>
</feature>
<organism evidence="8 9">
    <name type="scientific">Chryseobacterium panacisoli</name>
    <dbReference type="NCBI Taxonomy" id="1807141"/>
    <lineage>
        <taxon>Bacteria</taxon>
        <taxon>Pseudomonadati</taxon>
        <taxon>Bacteroidota</taxon>
        <taxon>Flavobacteriia</taxon>
        <taxon>Flavobacteriales</taxon>
        <taxon>Weeksellaceae</taxon>
        <taxon>Chryseobacterium group</taxon>
        <taxon>Chryseobacterium</taxon>
    </lineage>
</organism>
<evidence type="ECO:0000256" key="5">
    <source>
        <dbReference type="ARBA" id="ARBA00023237"/>
    </source>
</evidence>
<proteinExistence type="inferred from homology"/>
<dbReference type="CDD" id="cd08977">
    <property type="entry name" value="SusD"/>
    <property type="match status" value="1"/>
</dbReference>
<evidence type="ECO:0000256" key="1">
    <source>
        <dbReference type="ARBA" id="ARBA00004442"/>
    </source>
</evidence>
<evidence type="ECO:0000259" key="7">
    <source>
        <dbReference type="Pfam" id="PF14322"/>
    </source>
</evidence>
<evidence type="ECO:0000313" key="8">
    <source>
        <dbReference type="EMBL" id="TZF98370.1"/>
    </source>
</evidence>
<dbReference type="InterPro" id="IPR011990">
    <property type="entry name" value="TPR-like_helical_dom_sf"/>
</dbReference>
<comment type="caution">
    <text evidence="8">The sequence shown here is derived from an EMBL/GenBank/DDBJ whole genome shotgun (WGS) entry which is preliminary data.</text>
</comment>
<dbReference type="OrthoDB" id="621570at2"/>